<keyword evidence="3" id="KW-0436">Ligase</keyword>
<dbReference type="SUPFAM" id="SSF52210">
    <property type="entry name" value="Succinyl-CoA synthetase domains"/>
    <property type="match status" value="1"/>
</dbReference>
<evidence type="ECO:0000256" key="3">
    <source>
        <dbReference type="ARBA" id="ARBA00022598"/>
    </source>
</evidence>
<gene>
    <name evidence="7" type="ORF">ANME2D_00114</name>
</gene>
<evidence type="ECO:0000256" key="4">
    <source>
        <dbReference type="ARBA" id="ARBA00022741"/>
    </source>
</evidence>
<dbReference type="Gene3D" id="3.40.50.261">
    <property type="entry name" value="Succinyl-CoA synthetase domains"/>
    <property type="match status" value="1"/>
</dbReference>
<proteinExistence type="predicted"/>
<dbReference type="Pfam" id="PF19045">
    <property type="entry name" value="Ligase_CoA_2"/>
    <property type="match status" value="1"/>
</dbReference>
<dbReference type="EMBL" id="JMIY01000001">
    <property type="protein sequence ID" value="KCZ73055.1"/>
    <property type="molecule type" value="Genomic_DNA"/>
</dbReference>
<keyword evidence="4" id="KW-0547">Nucleotide-binding</keyword>
<dbReference type="InterPro" id="IPR051538">
    <property type="entry name" value="Acyl-CoA_Synth/Transferase"/>
</dbReference>
<evidence type="ECO:0000313" key="8">
    <source>
        <dbReference type="Proteomes" id="UP000027153"/>
    </source>
</evidence>
<evidence type="ECO:0000256" key="2">
    <source>
        <dbReference type="ARBA" id="ARBA00012957"/>
    </source>
</evidence>
<evidence type="ECO:0000259" key="6">
    <source>
        <dbReference type="Pfam" id="PF19045"/>
    </source>
</evidence>
<dbReference type="AlphaFoldDB" id="A0A062VCS3"/>
<name>A0A062VCS3_9EURY</name>
<organism evidence="7 8">
    <name type="scientific">Candidatus Methanoperedens nitratireducens</name>
    <dbReference type="NCBI Taxonomy" id="1392998"/>
    <lineage>
        <taxon>Archaea</taxon>
        <taxon>Methanobacteriati</taxon>
        <taxon>Methanobacteriota</taxon>
        <taxon>Stenosarchaea group</taxon>
        <taxon>Methanomicrobia</taxon>
        <taxon>Methanosarcinales</taxon>
        <taxon>ANME-2 cluster</taxon>
        <taxon>Candidatus Methanoperedentaceae</taxon>
        <taxon>Candidatus Methanoperedens</taxon>
    </lineage>
</organism>
<dbReference type="GO" id="GO:0043758">
    <property type="term" value="F:acetate-CoA ligase (ADP-forming) activity"/>
    <property type="evidence" value="ECO:0007669"/>
    <property type="project" value="UniProtKB-EC"/>
</dbReference>
<evidence type="ECO:0000313" key="7">
    <source>
        <dbReference type="EMBL" id="KCZ73055.1"/>
    </source>
</evidence>
<comment type="caution">
    <text evidence="7">The sequence shown here is derived from an EMBL/GenBank/DDBJ whole genome shotgun (WGS) entry which is preliminary data.</text>
</comment>
<protein>
    <recommendedName>
        <fullName evidence="2">acetate--CoA ligase (ADP-forming)</fullName>
        <ecNumber evidence="2">6.2.1.13</ecNumber>
    </recommendedName>
</protein>
<dbReference type="EC" id="6.2.1.13" evidence="2"/>
<evidence type="ECO:0000256" key="5">
    <source>
        <dbReference type="ARBA" id="ARBA00022840"/>
    </source>
</evidence>
<evidence type="ECO:0000256" key="1">
    <source>
        <dbReference type="ARBA" id="ARBA00001619"/>
    </source>
</evidence>
<keyword evidence="8" id="KW-1185">Reference proteome</keyword>
<dbReference type="GO" id="GO:0005524">
    <property type="term" value="F:ATP binding"/>
    <property type="evidence" value="ECO:0007669"/>
    <property type="project" value="UniProtKB-KW"/>
</dbReference>
<dbReference type="InterPro" id="IPR043938">
    <property type="entry name" value="Ligase_CoA_dom"/>
</dbReference>
<dbReference type="PANTHER" id="PTHR43334">
    <property type="entry name" value="ACETATE--COA LIGASE [ADP-FORMING]"/>
    <property type="match status" value="1"/>
</dbReference>
<dbReference type="Proteomes" id="UP000027153">
    <property type="component" value="Unassembled WGS sequence"/>
</dbReference>
<accession>A0A062VCS3</accession>
<dbReference type="InterPro" id="IPR016102">
    <property type="entry name" value="Succinyl-CoA_synth-like"/>
</dbReference>
<feature type="domain" description="Ligase-CoA" evidence="6">
    <location>
        <begin position="37"/>
        <end position="110"/>
    </location>
</feature>
<sequence>MAAFNQAGVIAAESLKEAFQVGALLASEGHPRGNRAIIITNAGGFSVLASDYAQRYGIDVVELPEELLGELNSFLTPEWGHGNPMDLVGDAGADRYARVFDVMIRNQDIWDIAFVVAAPSAVLESRHLAQEIVRFSNYTHKMIVGCLLGSDSMRGGVHVLRGASIPNFSELQEAFRIVGMHWVCKKIYGGDL</sequence>
<dbReference type="PANTHER" id="PTHR43334:SF1">
    <property type="entry name" value="3-HYDROXYPROPIONATE--COA LIGASE [ADP-FORMING]"/>
    <property type="match status" value="1"/>
</dbReference>
<reference evidence="7 8" key="1">
    <citation type="journal article" date="2013" name="Nature">
        <title>Anaerobic oxidation of methane coupled to nitrate reduction in a novel archaeal lineage.</title>
        <authorList>
            <person name="Haroon M.F."/>
            <person name="Hu S."/>
            <person name="Shi Y."/>
            <person name="Imelfort M."/>
            <person name="Keller J."/>
            <person name="Hugenholtz P."/>
            <person name="Yuan Z."/>
            <person name="Tyson G.W."/>
        </authorList>
    </citation>
    <scope>NUCLEOTIDE SEQUENCE [LARGE SCALE GENOMIC DNA]</scope>
    <source>
        <strain evidence="7 8">ANME-2d</strain>
    </source>
</reference>
<keyword evidence="5" id="KW-0067">ATP-binding</keyword>
<comment type="catalytic activity">
    <reaction evidence="1">
        <text>acetate + ATP + CoA = acetyl-CoA + ADP + phosphate</text>
        <dbReference type="Rhea" id="RHEA:15081"/>
        <dbReference type="ChEBI" id="CHEBI:30089"/>
        <dbReference type="ChEBI" id="CHEBI:30616"/>
        <dbReference type="ChEBI" id="CHEBI:43474"/>
        <dbReference type="ChEBI" id="CHEBI:57287"/>
        <dbReference type="ChEBI" id="CHEBI:57288"/>
        <dbReference type="ChEBI" id="CHEBI:456216"/>
        <dbReference type="EC" id="6.2.1.13"/>
    </reaction>
</comment>